<evidence type="ECO:0000256" key="1">
    <source>
        <dbReference type="SAM" id="MobiDB-lite"/>
    </source>
</evidence>
<accession>A0A397GAK2</accession>
<dbReference type="GeneID" id="38126146"/>
<gene>
    <name evidence="2" type="ORF">CDV56_104172</name>
</gene>
<dbReference type="AlphaFoldDB" id="A0A397GAK2"/>
<organism evidence="2 3">
    <name type="scientific">Aspergillus thermomutatus</name>
    <name type="common">Neosartorya pseudofischeri</name>
    <dbReference type="NCBI Taxonomy" id="41047"/>
    <lineage>
        <taxon>Eukaryota</taxon>
        <taxon>Fungi</taxon>
        <taxon>Dikarya</taxon>
        <taxon>Ascomycota</taxon>
        <taxon>Pezizomycotina</taxon>
        <taxon>Eurotiomycetes</taxon>
        <taxon>Eurotiomycetidae</taxon>
        <taxon>Eurotiales</taxon>
        <taxon>Aspergillaceae</taxon>
        <taxon>Aspergillus</taxon>
        <taxon>Aspergillus subgen. Fumigati</taxon>
    </lineage>
</organism>
<dbReference type="EMBL" id="NKHU02000268">
    <property type="protein sequence ID" value="RHZ45973.1"/>
    <property type="molecule type" value="Genomic_DNA"/>
</dbReference>
<dbReference type="SUPFAM" id="SSF54001">
    <property type="entry name" value="Cysteine proteinases"/>
    <property type="match status" value="1"/>
</dbReference>
<feature type="compositionally biased region" description="Basic and acidic residues" evidence="1">
    <location>
        <begin position="103"/>
        <end position="115"/>
    </location>
</feature>
<keyword evidence="3" id="KW-1185">Reference proteome</keyword>
<evidence type="ECO:0008006" key="4">
    <source>
        <dbReference type="Google" id="ProtNLM"/>
    </source>
</evidence>
<feature type="compositionally biased region" description="Polar residues" evidence="1">
    <location>
        <begin position="166"/>
        <end position="176"/>
    </location>
</feature>
<comment type="caution">
    <text evidence="2">The sequence shown here is derived from an EMBL/GenBank/DDBJ whole genome shotgun (WGS) entry which is preliminary data.</text>
</comment>
<dbReference type="Gene3D" id="3.40.395.10">
    <property type="entry name" value="Adenoviral Proteinase, Chain A"/>
    <property type="match status" value="1"/>
</dbReference>
<dbReference type="VEuPathDB" id="FungiDB:CDV56_104172"/>
<feature type="compositionally biased region" description="Polar residues" evidence="1">
    <location>
        <begin position="77"/>
        <end position="91"/>
    </location>
</feature>
<reference evidence="2" key="1">
    <citation type="submission" date="2018-08" db="EMBL/GenBank/DDBJ databases">
        <title>Draft genome sequence of azole-resistant Aspergillus thermomutatus (Neosartorya pseudofischeri) strain HMR AF 39, isolated from a human nasal aspirate.</title>
        <authorList>
            <person name="Parent-Michaud M."/>
            <person name="Dufresne P.J."/>
            <person name="Fournier E."/>
            <person name="Martineau C."/>
            <person name="Moreira S."/>
            <person name="Perkins V."/>
            <person name="De Repentigny L."/>
            <person name="Dufresne S.F."/>
        </authorList>
    </citation>
    <scope>NUCLEOTIDE SEQUENCE [LARGE SCALE GENOMIC DNA]</scope>
    <source>
        <strain evidence="2">HMR AF 39</strain>
    </source>
</reference>
<name>A0A397GAK2_ASPTH</name>
<dbReference type="STRING" id="41047.A0A397GAK2"/>
<feature type="region of interest" description="Disordered" evidence="1">
    <location>
        <begin position="61"/>
        <end position="142"/>
    </location>
</feature>
<dbReference type="InterPro" id="IPR038765">
    <property type="entry name" value="Papain-like_cys_pep_sf"/>
</dbReference>
<evidence type="ECO:0000313" key="3">
    <source>
        <dbReference type="Proteomes" id="UP000215305"/>
    </source>
</evidence>
<dbReference type="RefSeq" id="XP_026610941.1">
    <property type="nucleotide sequence ID" value="XM_026757791.1"/>
</dbReference>
<proteinExistence type="predicted"/>
<protein>
    <recommendedName>
        <fullName evidence="4">Ubiquitin-like protease family profile domain-containing protein</fullName>
    </recommendedName>
</protein>
<dbReference type="OrthoDB" id="5084510at2759"/>
<feature type="region of interest" description="Disordered" evidence="1">
    <location>
        <begin position="164"/>
        <end position="229"/>
    </location>
</feature>
<evidence type="ECO:0000313" key="2">
    <source>
        <dbReference type="EMBL" id="RHZ45973.1"/>
    </source>
</evidence>
<sequence length="699" mass="77549">MVSSHPKIELQGIPEFNTLIHRLCEKAPIAARAIVVAIQNFNPQEQTMPGKGTLAEHKRKLNNDPLYRPPKSAKRTALSSHVSNNEPSSAQIDHLIAEAVTEESTRQDDSGDHSAEPLSPLDQENSEDTGSPGEGNSLSIGSTLDISGDMKCSTKILGVVSAPSKLDTSQSPVLTDSKQDGELPRSPEMGLTTLVDDGHPPSQTEEIYGGKIPPSPESIMPQPAPTPDPSLADAAPITPLKAAEIIYKFSRYQDGPSREVHARILQSLKGDNPEAAAARWDQWSDGSMWIHVLETGSSNTKRATIFNMLEYMGASEWYDGQIELAEGTILTTKGQPVGRRGAATYVLNRMQGLRMGSARQGRWISGIGRVTLEEDGPEVPLEESGDVSLTEKARKSERSRFGFQVSRGRILSTKLVRELGLGVLFCPKIWNYTKMTAKQLDILIRRIKADSSLMKLLRVLSPQLELLVKQGSPDLRSFYEDLKREELVSDKELRELKIPFALESDALPDSELDAAIDRLIERVSTKLFSKTMLGDDDTVTVNGSVELSCDIFQRLRRDEWLDTWTIIAGMQISDKPAFIRHIESVPLDEMIGRSGRPKQIKQPLAGLAKKIEKYRSEAKEIFGTGTCLVYFCPINHRNNHFTLLEINEREKVIRHYDSMADPAVVKGDKGTRISDLVKEEFGRLKYSYSEANMDHGIMP</sequence>
<dbReference type="Proteomes" id="UP000215305">
    <property type="component" value="Unassembled WGS sequence"/>
</dbReference>